<dbReference type="SUPFAM" id="SSF52980">
    <property type="entry name" value="Restriction endonuclease-like"/>
    <property type="match status" value="1"/>
</dbReference>
<dbReference type="Pfam" id="PF13338">
    <property type="entry name" value="AbiEi_4"/>
    <property type="match status" value="1"/>
</dbReference>
<dbReference type="InterPro" id="IPR025159">
    <property type="entry name" value="AbiEi_N"/>
</dbReference>
<proteinExistence type="predicted"/>
<dbReference type="OrthoDB" id="4701311at2"/>
<feature type="domain" description="DUF559" evidence="1">
    <location>
        <begin position="241"/>
        <end position="317"/>
    </location>
</feature>
<keyword evidence="4" id="KW-1185">Reference proteome</keyword>
<dbReference type="AlphaFoldDB" id="A0A5C1YIB9"/>
<dbReference type="Proteomes" id="UP000324678">
    <property type="component" value="Chromosome"/>
</dbReference>
<evidence type="ECO:0000259" key="1">
    <source>
        <dbReference type="Pfam" id="PF04480"/>
    </source>
</evidence>
<gene>
    <name evidence="3" type="ORF">FLP10_15750</name>
</gene>
<evidence type="ECO:0000259" key="2">
    <source>
        <dbReference type="Pfam" id="PF13338"/>
    </source>
</evidence>
<dbReference type="Pfam" id="PF04480">
    <property type="entry name" value="DUF559"/>
    <property type="match status" value="1"/>
</dbReference>
<dbReference type="InterPro" id="IPR007569">
    <property type="entry name" value="DUF559"/>
</dbReference>
<dbReference type="EMBL" id="CP043505">
    <property type="protein sequence ID" value="QEO15713.1"/>
    <property type="molecule type" value="Genomic_DNA"/>
</dbReference>
<dbReference type="Gene3D" id="3.40.960.10">
    <property type="entry name" value="VSR Endonuclease"/>
    <property type="match status" value="1"/>
</dbReference>
<protein>
    <submittedName>
        <fullName evidence="3">DUF559 domain-containing protein</fullName>
    </submittedName>
</protein>
<feature type="domain" description="AbiEi antitoxin N-terminal" evidence="2">
    <location>
        <begin position="51"/>
        <end position="91"/>
    </location>
</feature>
<dbReference type="KEGG" id="ail:FLP10_15750"/>
<evidence type="ECO:0000313" key="3">
    <source>
        <dbReference type="EMBL" id="QEO15713.1"/>
    </source>
</evidence>
<organism evidence="3 4">
    <name type="scientific">Agromyces intestinalis</name>
    <dbReference type="NCBI Taxonomy" id="2592652"/>
    <lineage>
        <taxon>Bacteria</taxon>
        <taxon>Bacillati</taxon>
        <taxon>Actinomycetota</taxon>
        <taxon>Actinomycetes</taxon>
        <taxon>Micrococcales</taxon>
        <taxon>Microbacteriaceae</taxon>
        <taxon>Agromyces</taxon>
    </lineage>
</organism>
<dbReference type="InterPro" id="IPR011335">
    <property type="entry name" value="Restrct_endonuc-II-like"/>
</dbReference>
<sequence length="325" mass="35352">MFPILECVPDPSRGVGSTTPPHPRERLNLSTMPRVGAAACAGFETLGGMSIQQLFRMHHGLVTRTMLRAAGLSNHHLRRAVADGSLVAIGRDRIALPSCPPELARAAQMGAKVACISAAALIGLWVLDDGRLHVVTRAGNGHFAPDSPDVRVHWARRPLPGDSPAIEGLHNVLRHVASCRPLDEAVAVFDSAVRQHLISLDELARLARLRGGRFRTVVEYASALSDSGLESLTRVRLARAGIPCREQVIIDGHPVDLLIGRLVIQLDGGHHTGSGQLARDRAQDRRLQRMGYRVLRFGYADIIHDWPNTFAEITAALAHDLHRTS</sequence>
<name>A0A5C1YIB9_9MICO</name>
<evidence type="ECO:0000313" key="4">
    <source>
        <dbReference type="Proteomes" id="UP000324678"/>
    </source>
</evidence>
<accession>A0A5C1YIB9</accession>
<dbReference type="RefSeq" id="WP_149161726.1">
    <property type="nucleotide sequence ID" value="NZ_CP043505.1"/>
</dbReference>
<reference evidence="3 4" key="1">
    <citation type="submission" date="2019-09" db="EMBL/GenBank/DDBJ databases">
        <title>Genome sequencing of strain KACC 19306.</title>
        <authorList>
            <person name="Heo J."/>
            <person name="Kim S.-J."/>
            <person name="Kim J.-S."/>
            <person name="Hong S.-B."/>
            <person name="Kwon S.-W."/>
        </authorList>
    </citation>
    <scope>NUCLEOTIDE SEQUENCE [LARGE SCALE GENOMIC DNA]</scope>
    <source>
        <strain evidence="3 4">KACC 19306</strain>
    </source>
</reference>